<protein>
    <submittedName>
        <fullName evidence="1">Uncharacterized protein</fullName>
    </submittedName>
</protein>
<evidence type="ECO:0000313" key="2">
    <source>
        <dbReference type="Proteomes" id="UP000217790"/>
    </source>
</evidence>
<dbReference type="EMBL" id="KZ293647">
    <property type="protein sequence ID" value="PBL00075.1"/>
    <property type="molecule type" value="Genomic_DNA"/>
</dbReference>
<reference evidence="2" key="1">
    <citation type="journal article" date="2017" name="Nat. Ecol. Evol.">
        <title>Genome expansion and lineage-specific genetic innovations in the forest pathogenic fungi Armillaria.</title>
        <authorList>
            <person name="Sipos G."/>
            <person name="Prasanna A.N."/>
            <person name="Walter M.C."/>
            <person name="O'Connor E."/>
            <person name="Balint B."/>
            <person name="Krizsan K."/>
            <person name="Kiss B."/>
            <person name="Hess J."/>
            <person name="Varga T."/>
            <person name="Slot J."/>
            <person name="Riley R."/>
            <person name="Boka B."/>
            <person name="Rigling D."/>
            <person name="Barry K."/>
            <person name="Lee J."/>
            <person name="Mihaltcheva S."/>
            <person name="LaButti K."/>
            <person name="Lipzen A."/>
            <person name="Waldron R."/>
            <person name="Moloney N.M."/>
            <person name="Sperisen C."/>
            <person name="Kredics L."/>
            <person name="Vagvoelgyi C."/>
            <person name="Patrignani A."/>
            <person name="Fitzpatrick D."/>
            <person name="Nagy I."/>
            <person name="Doyle S."/>
            <person name="Anderson J.B."/>
            <person name="Grigoriev I.V."/>
            <person name="Gueldener U."/>
            <person name="Muensterkoetter M."/>
            <person name="Nagy L.G."/>
        </authorList>
    </citation>
    <scope>NUCLEOTIDE SEQUENCE [LARGE SCALE GENOMIC DNA]</scope>
    <source>
        <strain evidence="2">Ar21-2</strain>
    </source>
</reference>
<sequence length="83" mass="9502">MAYIRRTFQHCADWKGKSRFHDLHAHSGFYVSTHPPGQGLVISISFWKHPAEEFLTGRSVPVPAEPMSNTKLNQLLRESKINI</sequence>
<gene>
    <name evidence="1" type="ORF">ARMGADRAFT_529085</name>
</gene>
<dbReference type="Proteomes" id="UP000217790">
    <property type="component" value="Unassembled WGS sequence"/>
</dbReference>
<keyword evidence="2" id="KW-1185">Reference proteome</keyword>
<accession>A0A2H3E1Q4</accession>
<name>A0A2H3E1Q4_ARMGA</name>
<dbReference type="AlphaFoldDB" id="A0A2H3E1Q4"/>
<organism evidence="1 2">
    <name type="scientific">Armillaria gallica</name>
    <name type="common">Bulbous honey fungus</name>
    <name type="synonym">Armillaria bulbosa</name>
    <dbReference type="NCBI Taxonomy" id="47427"/>
    <lineage>
        <taxon>Eukaryota</taxon>
        <taxon>Fungi</taxon>
        <taxon>Dikarya</taxon>
        <taxon>Basidiomycota</taxon>
        <taxon>Agaricomycotina</taxon>
        <taxon>Agaricomycetes</taxon>
        <taxon>Agaricomycetidae</taxon>
        <taxon>Agaricales</taxon>
        <taxon>Marasmiineae</taxon>
        <taxon>Physalacriaceae</taxon>
        <taxon>Armillaria</taxon>
    </lineage>
</organism>
<dbReference type="InParanoid" id="A0A2H3E1Q4"/>
<proteinExistence type="predicted"/>
<evidence type="ECO:0000313" key="1">
    <source>
        <dbReference type="EMBL" id="PBL00075.1"/>
    </source>
</evidence>